<dbReference type="EMBL" id="CATQJL010000151">
    <property type="protein sequence ID" value="CAJ0596467.1"/>
    <property type="molecule type" value="Genomic_DNA"/>
</dbReference>
<feature type="coiled-coil region" evidence="1">
    <location>
        <begin position="1079"/>
        <end position="1113"/>
    </location>
</feature>
<protein>
    <recommendedName>
        <fullName evidence="3">Phage tail tape measure protein domain-containing protein</fullName>
    </recommendedName>
</protein>
<keyword evidence="1" id="KW-0175">Coiled coil</keyword>
<evidence type="ECO:0000313" key="4">
    <source>
        <dbReference type="EMBL" id="CAJ0596467.1"/>
    </source>
</evidence>
<dbReference type="Pfam" id="PF10145">
    <property type="entry name" value="PhageMin_Tail"/>
    <property type="match status" value="1"/>
</dbReference>
<evidence type="ECO:0000259" key="3">
    <source>
        <dbReference type="Pfam" id="PF10145"/>
    </source>
</evidence>
<name>A0AA36M463_CYLNA</name>
<evidence type="ECO:0000313" key="5">
    <source>
        <dbReference type="Proteomes" id="UP001176961"/>
    </source>
</evidence>
<gene>
    <name evidence="4" type="ORF">CYNAS_LOCUS8450</name>
</gene>
<evidence type="ECO:0000256" key="1">
    <source>
        <dbReference type="SAM" id="Coils"/>
    </source>
</evidence>
<comment type="caution">
    <text evidence="4">The sequence shown here is derived from an EMBL/GenBank/DDBJ whole genome shotgun (WGS) entry which is preliminary data.</text>
</comment>
<feature type="coiled-coil region" evidence="1">
    <location>
        <begin position="592"/>
        <end position="619"/>
    </location>
</feature>
<proteinExistence type="predicted"/>
<dbReference type="Proteomes" id="UP001176961">
    <property type="component" value="Unassembled WGS sequence"/>
</dbReference>
<accession>A0AA36M463</accession>
<dbReference type="AlphaFoldDB" id="A0AA36M463"/>
<feature type="coiled-coil region" evidence="1">
    <location>
        <begin position="972"/>
        <end position="1037"/>
    </location>
</feature>
<dbReference type="NCBIfam" id="TIGR01760">
    <property type="entry name" value="tape_meas_TP901"/>
    <property type="match status" value="1"/>
</dbReference>
<feature type="region of interest" description="Disordered" evidence="2">
    <location>
        <begin position="853"/>
        <end position="887"/>
    </location>
</feature>
<dbReference type="InterPro" id="IPR010090">
    <property type="entry name" value="Phage_tape_meas"/>
</dbReference>
<feature type="compositionally biased region" description="Acidic residues" evidence="2">
    <location>
        <begin position="853"/>
        <end position="870"/>
    </location>
</feature>
<reference evidence="4" key="1">
    <citation type="submission" date="2023-07" db="EMBL/GenBank/DDBJ databases">
        <authorList>
            <consortium name="CYATHOMIX"/>
        </authorList>
    </citation>
    <scope>NUCLEOTIDE SEQUENCE</scope>
    <source>
        <strain evidence="4">N/A</strain>
    </source>
</reference>
<feature type="domain" description="Phage tail tape measure protein" evidence="3">
    <location>
        <begin position="200"/>
        <end position="399"/>
    </location>
</feature>
<evidence type="ECO:0000256" key="2">
    <source>
        <dbReference type="SAM" id="MobiDB-lite"/>
    </source>
</evidence>
<sequence>MANSVILTVDVQSGQLLSLEQRVARLQTQPINIKVNITGNALSMSEKQINALARLASAQVKQDNANAKLTVSSNNLAISQNKLAIEQERTAQSTNRVALEQERQATAGARAAAKNEQYSASLRKTGQQAEFAKTGVAGFFSALKLSLPYYAAYAAMSKIVSAFSDAFEMMKKVDDELVVIRKVTGMSGDELEKIQSTAYEKASQYGTSADSYLESVAQFSRAGYKAQAEALAELATKTMIVGDTTAEVANQFLLSVDAGYKYKGSIEALSAVLDGANELDNKYATSIEKIAEGMGIVAPVAAQANVGIDELAAAIGTITAVTQRSGSETARALRALFLNIIGDTKTEIDEGVTWTTGEIAGLRDVINTYAPEAVKAAEATGSIIDPMEAVAGLSKAMKDGLLTERELMETVSDIGGKLRTPQLLALIQNWDMYQSMLKDYGNAIGSADREVANALDSWSRKTEILKNKWTDFLQNFINSGTVKVALDIIIGLVEVLDTDFGHFIITAGLLVAAGSLLTKGITALGTSIKIAAVNLELARRGTVTWTAEEIAAAASTVTLGEAVKALTVAMLSNPLFWGAAAVGLIAGIVAIVDACTTSLEEQREKVAKLNAEYEQMFGVGSEYDTLIKKEEELTAKEKARLEILKGIRAEKEATTKIELDKEFELFQERVNSTNVRSSKEMIKVASRGPVAGGKRLSDTEQAVYDLSKALKDNSEAYYNAEISATKYKNAISSAAEKHADFYNDLIKYRDAGFELTELQNQFIAEYEATALADMQERLSHLWAKEKTAWNSTTDVIKDYIRIMAALADQNDNNRGRTSVGWAHKAWQEQHSYKAWQEQHSYWLDLLGDLEEAEKAEEEAAEAEKAEEEAAEAEKKTSGTGGSGTDQKRKALEAIVNLRKSELKYLQESGASESEQIAKLREVQDALHNEAEYLRTTPEYLAKSAEALKDVVDLSAEWWSVDKQIADINQKIIDKQNEQIKQQLEYAKQARDDRVSALEKELDALDAELSGLKKKNEEEKKQNELIEKRIALENALNERNVRVFNAQTGRFEWVANQQTVEKARKDYSNALTEIEISASEERINARIADVKLQIEEVKRQYDRLEKLINSADNEQNHAAASTEIKNYMSGSSYTGSYNADGTKTVKVNPDGNAPKGLLVGDKVITGGGTYEITGFKPGGGYESRLLSEAQSNPTQISTTQNKIGTQNNGNIYNVSGIKLSEAQAKSTTLYELAQRAEGLGIYNNN</sequence>
<organism evidence="4 5">
    <name type="scientific">Cylicocyclus nassatus</name>
    <name type="common">Nematode worm</name>
    <dbReference type="NCBI Taxonomy" id="53992"/>
    <lineage>
        <taxon>Eukaryota</taxon>
        <taxon>Metazoa</taxon>
        <taxon>Ecdysozoa</taxon>
        <taxon>Nematoda</taxon>
        <taxon>Chromadorea</taxon>
        <taxon>Rhabditida</taxon>
        <taxon>Rhabditina</taxon>
        <taxon>Rhabditomorpha</taxon>
        <taxon>Strongyloidea</taxon>
        <taxon>Strongylidae</taxon>
        <taxon>Cylicocyclus</taxon>
    </lineage>
</organism>
<keyword evidence="5" id="KW-1185">Reference proteome</keyword>